<reference evidence="1" key="2">
    <citation type="journal article" date="2015" name="Fish Shellfish Immunol.">
        <title>Early steps in the European eel (Anguilla anguilla)-Vibrio vulnificus interaction in the gills: Role of the RtxA13 toxin.</title>
        <authorList>
            <person name="Callol A."/>
            <person name="Pajuelo D."/>
            <person name="Ebbesson L."/>
            <person name="Teles M."/>
            <person name="MacKenzie S."/>
            <person name="Amaro C."/>
        </authorList>
    </citation>
    <scope>NUCLEOTIDE SEQUENCE</scope>
</reference>
<sequence length="40" mass="4545">MLIWSIVQPLLPSGLPTLMHNIVHIRILDIKNGSLTSFFK</sequence>
<protein>
    <submittedName>
        <fullName evidence="1">Uncharacterized protein</fullName>
    </submittedName>
</protein>
<name>A0A0E9VAX9_ANGAN</name>
<evidence type="ECO:0000313" key="1">
    <source>
        <dbReference type="EMBL" id="JAH75207.1"/>
    </source>
</evidence>
<dbReference type="EMBL" id="GBXM01033370">
    <property type="protein sequence ID" value="JAH75207.1"/>
    <property type="molecule type" value="Transcribed_RNA"/>
</dbReference>
<proteinExistence type="predicted"/>
<reference evidence="1" key="1">
    <citation type="submission" date="2014-11" db="EMBL/GenBank/DDBJ databases">
        <authorList>
            <person name="Amaro Gonzalez C."/>
        </authorList>
    </citation>
    <scope>NUCLEOTIDE SEQUENCE</scope>
</reference>
<organism evidence="1">
    <name type="scientific">Anguilla anguilla</name>
    <name type="common">European freshwater eel</name>
    <name type="synonym">Muraena anguilla</name>
    <dbReference type="NCBI Taxonomy" id="7936"/>
    <lineage>
        <taxon>Eukaryota</taxon>
        <taxon>Metazoa</taxon>
        <taxon>Chordata</taxon>
        <taxon>Craniata</taxon>
        <taxon>Vertebrata</taxon>
        <taxon>Euteleostomi</taxon>
        <taxon>Actinopterygii</taxon>
        <taxon>Neopterygii</taxon>
        <taxon>Teleostei</taxon>
        <taxon>Anguilliformes</taxon>
        <taxon>Anguillidae</taxon>
        <taxon>Anguilla</taxon>
    </lineage>
</organism>
<accession>A0A0E9VAX9</accession>
<dbReference type="AlphaFoldDB" id="A0A0E9VAX9"/>